<dbReference type="InterPro" id="IPR001623">
    <property type="entry name" value="DnaJ_domain"/>
</dbReference>
<feature type="compositionally biased region" description="Basic and acidic residues" evidence="2">
    <location>
        <begin position="197"/>
        <end position="209"/>
    </location>
</feature>
<proteinExistence type="predicted"/>
<dbReference type="CDD" id="cd06257">
    <property type="entry name" value="DnaJ"/>
    <property type="match status" value="1"/>
</dbReference>
<evidence type="ECO:0000256" key="2">
    <source>
        <dbReference type="SAM" id="MobiDB-lite"/>
    </source>
</evidence>
<feature type="region of interest" description="Disordered" evidence="2">
    <location>
        <begin position="126"/>
        <end position="209"/>
    </location>
</feature>
<evidence type="ECO:0000313" key="3">
    <source>
        <dbReference type="EMBL" id="RDI20664.1"/>
    </source>
</evidence>
<feature type="compositionally biased region" description="Low complexity" evidence="2">
    <location>
        <begin position="175"/>
        <end position="186"/>
    </location>
</feature>
<dbReference type="AlphaFoldDB" id="A0A370F9P8"/>
<dbReference type="RefSeq" id="WP_114804195.1">
    <property type="nucleotide sequence ID" value="NZ_QQAV01000010.1"/>
</dbReference>
<sequence length="381" mass="42198">MPAGDVARRQDLATPEATPAASPRVAFAQLLANIETARTRLAEWQALAERLGAQYARDVAPLHEAYDALRAQLVERLDALASGGERLSHPERVRLHELIAQLAGELEETPDAARRAAMRRLRAYYSPDASEEGSADDAPPGRRVRSSGDALAAREGADTPPDDDPATLADRAEAQARAAAEQADAARAAHRARRARQARERAAQAEARDTAVPLREVYRRLASQLHPDREPDPTARERKTALMQRANRAYEAGQLLELLEIQQMLATSESSRLAQMNDDAIARYNRLLQSQLADLQAQWRAEQLRLATAFGLPSHPTLTAARFEADLRARKQSLSAAQKGLQQLLRALEAPGALREWLRQERAWEREEAATTTKPSRRARR</sequence>
<evidence type="ECO:0000313" key="4">
    <source>
        <dbReference type="Proteomes" id="UP000255265"/>
    </source>
</evidence>
<gene>
    <name evidence="3" type="ORF">DFR41_11070</name>
</gene>
<name>A0A370F9P8_9BURK</name>
<keyword evidence="1" id="KW-0175">Coiled coil</keyword>
<feature type="coiled-coil region" evidence="1">
    <location>
        <begin position="27"/>
        <end position="54"/>
    </location>
</feature>
<protein>
    <recommendedName>
        <fullName evidence="5">Molecular chaperone DnaJ</fullName>
    </recommendedName>
</protein>
<dbReference type="EMBL" id="QQAV01000010">
    <property type="protein sequence ID" value="RDI20664.1"/>
    <property type="molecule type" value="Genomic_DNA"/>
</dbReference>
<reference evidence="3 4" key="1">
    <citation type="submission" date="2018-07" db="EMBL/GenBank/DDBJ databases">
        <title>Genomic Encyclopedia of Type Strains, Phase IV (KMG-IV): sequencing the most valuable type-strain genomes for metagenomic binning, comparative biology and taxonomic classification.</title>
        <authorList>
            <person name="Goeker M."/>
        </authorList>
    </citation>
    <scope>NUCLEOTIDE SEQUENCE [LARGE SCALE GENOMIC DNA]</scope>
    <source>
        <strain evidence="3 4">DSM 21352</strain>
    </source>
</reference>
<dbReference type="Proteomes" id="UP000255265">
    <property type="component" value="Unassembled WGS sequence"/>
</dbReference>
<feature type="region of interest" description="Disordered" evidence="2">
    <location>
        <begin position="1"/>
        <end position="20"/>
    </location>
</feature>
<dbReference type="Gene3D" id="1.10.287.110">
    <property type="entry name" value="DnaJ domain"/>
    <property type="match status" value="1"/>
</dbReference>
<accession>A0A370F9P8</accession>
<evidence type="ECO:0000256" key="1">
    <source>
        <dbReference type="SAM" id="Coils"/>
    </source>
</evidence>
<dbReference type="InterPro" id="IPR036869">
    <property type="entry name" value="J_dom_sf"/>
</dbReference>
<dbReference type="SUPFAM" id="SSF46565">
    <property type="entry name" value="Chaperone J-domain"/>
    <property type="match status" value="1"/>
</dbReference>
<dbReference type="OrthoDB" id="114754at2"/>
<comment type="caution">
    <text evidence="3">The sequence shown here is derived from an EMBL/GenBank/DDBJ whole genome shotgun (WGS) entry which is preliminary data.</text>
</comment>
<evidence type="ECO:0008006" key="5">
    <source>
        <dbReference type="Google" id="ProtNLM"/>
    </source>
</evidence>
<keyword evidence="4" id="KW-1185">Reference proteome</keyword>
<feature type="compositionally biased region" description="Basic and acidic residues" evidence="2">
    <location>
        <begin position="1"/>
        <end position="11"/>
    </location>
</feature>
<organism evidence="3 4">
    <name type="scientific">Pseudacidovorax intermedius</name>
    <dbReference type="NCBI Taxonomy" id="433924"/>
    <lineage>
        <taxon>Bacteria</taxon>
        <taxon>Pseudomonadati</taxon>
        <taxon>Pseudomonadota</taxon>
        <taxon>Betaproteobacteria</taxon>
        <taxon>Burkholderiales</taxon>
        <taxon>Comamonadaceae</taxon>
        <taxon>Pseudacidovorax</taxon>
    </lineage>
</organism>